<dbReference type="GO" id="GO:0004896">
    <property type="term" value="F:cytokine receptor activity"/>
    <property type="evidence" value="ECO:0007669"/>
    <property type="project" value="TreeGrafter"/>
</dbReference>
<dbReference type="InterPro" id="IPR036116">
    <property type="entry name" value="FN3_sf"/>
</dbReference>
<dbReference type="PANTHER" id="PTHR23037">
    <property type="entry name" value="CYTOKINE RECEPTOR"/>
    <property type="match status" value="1"/>
</dbReference>
<comment type="caution">
    <text evidence="12">The sequence shown here is derived from an EMBL/GenBank/DDBJ whole genome shotgun (WGS) entry which is preliminary data.</text>
</comment>
<dbReference type="GO" id="GO:0009897">
    <property type="term" value="C:external side of plasma membrane"/>
    <property type="evidence" value="ECO:0007669"/>
    <property type="project" value="TreeGrafter"/>
</dbReference>
<keyword evidence="6" id="KW-1015">Disulfide bond</keyword>
<evidence type="ECO:0000256" key="7">
    <source>
        <dbReference type="ARBA" id="ARBA00023170"/>
    </source>
</evidence>
<dbReference type="AlphaFoldDB" id="A0AAV7BNP8"/>
<evidence type="ECO:0000256" key="10">
    <source>
        <dbReference type="SAM" id="SignalP"/>
    </source>
</evidence>
<evidence type="ECO:0000256" key="2">
    <source>
        <dbReference type="ARBA" id="ARBA00022692"/>
    </source>
</evidence>
<evidence type="ECO:0000256" key="8">
    <source>
        <dbReference type="ARBA" id="ARBA00023180"/>
    </source>
</evidence>
<accession>A0AAV7BNP8</accession>
<dbReference type="Gene3D" id="2.60.40.10">
    <property type="entry name" value="Immunoglobulins"/>
    <property type="match status" value="3"/>
</dbReference>
<dbReference type="CDD" id="cd00063">
    <property type="entry name" value="FN3"/>
    <property type="match status" value="1"/>
</dbReference>
<dbReference type="EMBL" id="WNYA01000004">
    <property type="protein sequence ID" value="KAG8574064.1"/>
    <property type="molecule type" value="Genomic_DNA"/>
</dbReference>
<reference evidence="12" key="1">
    <citation type="thesis" date="2020" institute="ProQuest LLC" country="789 East Eisenhower Parkway, Ann Arbor, MI, USA">
        <title>Comparative Genomics and Chromosome Evolution.</title>
        <authorList>
            <person name="Mudd A.B."/>
        </authorList>
    </citation>
    <scope>NUCLEOTIDE SEQUENCE</scope>
    <source>
        <strain evidence="12">237g6f4</strain>
        <tissue evidence="12">Blood</tissue>
    </source>
</reference>
<evidence type="ECO:0000313" key="13">
    <source>
        <dbReference type="Proteomes" id="UP000824782"/>
    </source>
</evidence>
<feature type="chain" id="PRO_5044715689" description="Fibronectin type-III domain-containing protein" evidence="10">
    <location>
        <begin position="24"/>
        <end position="366"/>
    </location>
</feature>
<keyword evidence="4 9" id="KW-1133">Transmembrane helix</keyword>
<dbReference type="InterPro" id="IPR003961">
    <property type="entry name" value="FN3_dom"/>
</dbReference>
<keyword evidence="5 9" id="KW-0472">Membrane</keyword>
<evidence type="ECO:0000313" key="12">
    <source>
        <dbReference type="EMBL" id="KAG8574065.1"/>
    </source>
</evidence>
<evidence type="ECO:0000256" key="5">
    <source>
        <dbReference type="ARBA" id="ARBA00023136"/>
    </source>
</evidence>
<evidence type="ECO:0000256" key="9">
    <source>
        <dbReference type="SAM" id="Phobius"/>
    </source>
</evidence>
<keyword evidence="7" id="KW-0675">Receptor</keyword>
<name>A0AAV7BNP8_ENGPU</name>
<keyword evidence="2 9" id="KW-0812">Transmembrane</keyword>
<dbReference type="SUPFAM" id="SSF49265">
    <property type="entry name" value="Fibronectin type III"/>
    <property type="match status" value="2"/>
</dbReference>
<dbReference type="EMBL" id="WNYA01000004">
    <property type="protein sequence ID" value="KAG8574063.1"/>
    <property type="molecule type" value="Genomic_DNA"/>
</dbReference>
<evidence type="ECO:0000256" key="1">
    <source>
        <dbReference type="ARBA" id="ARBA00004479"/>
    </source>
</evidence>
<evidence type="ECO:0000256" key="6">
    <source>
        <dbReference type="ARBA" id="ARBA00023157"/>
    </source>
</evidence>
<feature type="signal peptide" evidence="10">
    <location>
        <begin position="1"/>
        <end position="23"/>
    </location>
</feature>
<protein>
    <recommendedName>
        <fullName evidence="11">Fibronectin type-III domain-containing protein</fullName>
    </recommendedName>
</protein>
<proteinExistence type="predicted"/>
<feature type="domain" description="Fibronectin type-III" evidence="11">
    <location>
        <begin position="220"/>
        <end position="333"/>
    </location>
</feature>
<gene>
    <name evidence="12" type="ORF">GDO81_009022</name>
</gene>
<dbReference type="InterPro" id="IPR013783">
    <property type="entry name" value="Ig-like_fold"/>
</dbReference>
<feature type="transmembrane region" description="Helical" evidence="9">
    <location>
        <begin position="339"/>
        <end position="365"/>
    </location>
</feature>
<dbReference type="GO" id="GO:0016064">
    <property type="term" value="P:immunoglobulin mediated immune response"/>
    <property type="evidence" value="ECO:0007669"/>
    <property type="project" value="TreeGrafter"/>
</dbReference>
<keyword evidence="3 10" id="KW-0732">Signal</keyword>
<evidence type="ECO:0000256" key="3">
    <source>
        <dbReference type="ARBA" id="ARBA00022729"/>
    </source>
</evidence>
<dbReference type="PROSITE" id="PS50853">
    <property type="entry name" value="FN3"/>
    <property type="match status" value="1"/>
</dbReference>
<keyword evidence="13" id="KW-1185">Reference proteome</keyword>
<dbReference type="InterPro" id="IPR015321">
    <property type="entry name" value="TypeI_recpt_CBD"/>
</dbReference>
<dbReference type="Proteomes" id="UP000824782">
    <property type="component" value="Unassembled WGS sequence"/>
</dbReference>
<sequence length="366" mass="41817">MKKRVILCCVTCYLLSAFPGNTGSRLMDSLYCVMEYSEGIINCSWSESPRSRQYVNMTLMDINRGPFCAKDPAKLEASHETWTCSKVFAGHRLYDSIHLAFVPNRSLESHLNVSNEGDVVKPKNLRCEVSLDQTIHCSWEVRQDVADSVDFSLYYQDQSRKEEVCKSTCWQEIPTHLSCACNFTSRPYNNPIHLFNISVGPADPKTSNVLFKICEHIKLQPRNLTINETSKGETFLISWDKDPIEKPDFNYHYELCYWRDNDVKPSEVSLDCPGHNKTLTPHNEPQVHLKLGTHLEPSSSYSVKIRVRLEEDDPSHCYKGPWSEWSAVQTLHTKSVPNTLLLCILVLSAVVVLVIFSFCGFRALVR</sequence>
<dbReference type="PANTHER" id="PTHR23037:SF22">
    <property type="entry name" value="CYTOKINE RECEPTOR COMMON SUBUNIT BETA"/>
    <property type="match status" value="1"/>
</dbReference>
<dbReference type="EMBL" id="WNYA01000004">
    <property type="protein sequence ID" value="KAG8574062.1"/>
    <property type="molecule type" value="Genomic_DNA"/>
</dbReference>
<dbReference type="EMBL" id="WNYA01000004">
    <property type="protein sequence ID" value="KAG8574065.1"/>
    <property type="molecule type" value="Genomic_DNA"/>
</dbReference>
<comment type="subcellular location">
    <subcellularLocation>
        <location evidence="1">Membrane</location>
        <topology evidence="1">Single-pass type I membrane protein</topology>
    </subcellularLocation>
</comment>
<evidence type="ECO:0000259" key="11">
    <source>
        <dbReference type="PROSITE" id="PS50853"/>
    </source>
</evidence>
<dbReference type="Pfam" id="PF09240">
    <property type="entry name" value="IL6Ra-bind"/>
    <property type="match status" value="1"/>
</dbReference>
<keyword evidence="8" id="KW-0325">Glycoprotein</keyword>
<organism evidence="12 13">
    <name type="scientific">Engystomops pustulosus</name>
    <name type="common">Tungara frog</name>
    <name type="synonym">Physalaemus pustulosus</name>
    <dbReference type="NCBI Taxonomy" id="76066"/>
    <lineage>
        <taxon>Eukaryota</taxon>
        <taxon>Metazoa</taxon>
        <taxon>Chordata</taxon>
        <taxon>Craniata</taxon>
        <taxon>Vertebrata</taxon>
        <taxon>Euteleostomi</taxon>
        <taxon>Amphibia</taxon>
        <taxon>Batrachia</taxon>
        <taxon>Anura</taxon>
        <taxon>Neobatrachia</taxon>
        <taxon>Hyloidea</taxon>
        <taxon>Leptodactylidae</taxon>
        <taxon>Leiuperinae</taxon>
        <taxon>Engystomops</taxon>
    </lineage>
</organism>
<evidence type="ECO:0000256" key="4">
    <source>
        <dbReference type="ARBA" id="ARBA00022989"/>
    </source>
</evidence>